<keyword evidence="1" id="KW-0378">Hydrolase</keyword>
<dbReference type="FunCoup" id="A0A7R8YUN9">
    <property type="interactions" value="511"/>
</dbReference>
<dbReference type="InterPro" id="IPR006775">
    <property type="entry name" value="GH116_catalytic"/>
</dbReference>
<dbReference type="AlphaFoldDB" id="A0A7R8YUN9"/>
<dbReference type="GO" id="GO:0016020">
    <property type="term" value="C:membrane"/>
    <property type="evidence" value="ECO:0007669"/>
    <property type="project" value="InterPro"/>
</dbReference>
<dbReference type="GO" id="GO:0006680">
    <property type="term" value="P:glucosylceramide catabolic process"/>
    <property type="evidence" value="ECO:0007669"/>
    <property type="project" value="InterPro"/>
</dbReference>
<evidence type="ECO:0000259" key="3">
    <source>
        <dbReference type="Pfam" id="PF12215"/>
    </source>
</evidence>
<dbReference type="Pfam" id="PF12215">
    <property type="entry name" value="Glyco_hydr_116N"/>
    <property type="match status" value="1"/>
</dbReference>
<comment type="function">
    <text evidence="1">Non-lysosomal glucosylceramidase that catalyzes the hydrolysis of glucosylceramide (GlcCer) to free glucose and ceramide.</text>
</comment>
<dbReference type="Pfam" id="PF04685">
    <property type="entry name" value="DUF608"/>
    <property type="match status" value="1"/>
</dbReference>
<dbReference type="OrthoDB" id="730489at2759"/>
<evidence type="ECO:0000313" key="5">
    <source>
        <dbReference type="Proteomes" id="UP000594454"/>
    </source>
</evidence>
<proteinExistence type="inferred from homology"/>
<keyword evidence="1" id="KW-0443">Lipid metabolism</keyword>
<dbReference type="InterPro" id="IPR052566">
    <property type="entry name" value="Non-lysos_glucosylceramidase"/>
</dbReference>
<dbReference type="Proteomes" id="UP000594454">
    <property type="component" value="Chromosome 3"/>
</dbReference>
<evidence type="ECO:0000259" key="2">
    <source>
        <dbReference type="Pfam" id="PF04685"/>
    </source>
</evidence>
<comment type="catalytic activity">
    <reaction evidence="1">
        <text>a beta-D-glucosyl-(1&lt;-&gt;1')-N-acylsphing-4-enine + H2O = an N-acylsphing-4-enine + D-glucose</text>
        <dbReference type="Rhea" id="RHEA:13269"/>
        <dbReference type="ChEBI" id="CHEBI:4167"/>
        <dbReference type="ChEBI" id="CHEBI:15377"/>
        <dbReference type="ChEBI" id="CHEBI:22801"/>
        <dbReference type="ChEBI" id="CHEBI:52639"/>
        <dbReference type="EC" id="3.2.1.45"/>
    </reaction>
</comment>
<dbReference type="GO" id="GO:0008422">
    <property type="term" value="F:beta-glucosidase activity"/>
    <property type="evidence" value="ECO:0007669"/>
    <property type="project" value="TreeGrafter"/>
</dbReference>
<feature type="domain" description="Glycosyl-hydrolase family 116 N-terminal" evidence="3">
    <location>
        <begin position="84"/>
        <end position="394"/>
    </location>
</feature>
<feature type="domain" description="Glycosyl-hydrolase family 116 catalytic region" evidence="2">
    <location>
        <begin position="454"/>
        <end position="882"/>
    </location>
</feature>
<reference evidence="4 5" key="1">
    <citation type="submission" date="2020-11" db="EMBL/GenBank/DDBJ databases">
        <authorList>
            <person name="Wallbank WR R."/>
            <person name="Pardo Diaz C."/>
            <person name="Kozak K."/>
            <person name="Martin S."/>
            <person name="Jiggins C."/>
            <person name="Moest M."/>
            <person name="Warren A I."/>
            <person name="Generalovic N T."/>
            <person name="Byers J.R.P. K."/>
            <person name="Montejo-Kovacevich G."/>
            <person name="Yen C E."/>
        </authorList>
    </citation>
    <scope>NUCLEOTIDE SEQUENCE [LARGE SCALE GENOMIC DNA]</scope>
</reference>
<dbReference type="InParanoid" id="A0A7R8YUN9"/>
<dbReference type="InterPro" id="IPR024462">
    <property type="entry name" value="GH116_N"/>
</dbReference>
<organism evidence="4 5">
    <name type="scientific">Hermetia illucens</name>
    <name type="common">Black soldier fly</name>
    <dbReference type="NCBI Taxonomy" id="343691"/>
    <lineage>
        <taxon>Eukaryota</taxon>
        <taxon>Metazoa</taxon>
        <taxon>Ecdysozoa</taxon>
        <taxon>Arthropoda</taxon>
        <taxon>Hexapoda</taxon>
        <taxon>Insecta</taxon>
        <taxon>Pterygota</taxon>
        <taxon>Neoptera</taxon>
        <taxon>Endopterygota</taxon>
        <taxon>Diptera</taxon>
        <taxon>Brachycera</taxon>
        <taxon>Stratiomyomorpha</taxon>
        <taxon>Stratiomyidae</taxon>
        <taxon>Hermetiinae</taxon>
        <taxon>Hermetia</taxon>
    </lineage>
</organism>
<accession>A0A7R8YUN9</accession>
<dbReference type="Gene3D" id="1.50.10.10">
    <property type="match status" value="1"/>
</dbReference>
<dbReference type="SUPFAM" id="SSF48208">
    <property type="entry name" value="Six-hairpin glycosidases"/>
    <property type="match status" value="1"/>
</dbReference>
<dbReference type="GO" id="GO:0004348">
    <property type="term" value="F:glucosylceramidase activity"/>
    <property type="evidence" value="ECO:0007669"/>
    <property type="project" value="UniProtKB-EC"/>
</dbReference>
<keyword evidence="1" id="KW-0472">Membrane</keyword>
<dbReference type="InterPro" id="IPR014551">
    <property type="entry name" value="B_Glucosidase_GBA2-typ"/>
</dbReference>
<comment type="similarity">
    <text evidence="1">Belongs to the non-lysosomal glucosylceramidase family.</text>
</comment>
<keyword evidence="1" id="KW-0326">Glycosidase</keyword>
<dbReference type="PIRSF" id="PIRSF028944">
    <property type="entry name" value="Beta_gluc_GBA2"/>
    <property type="match status" value="1"/>
</dbReference>
<dbReference type="FunFam" id="1.50.10.10:FF:000041">
    <property type="entry name" value="Non-lysosomal glucosylceramidase"/>
    <property type="match status" value="1"/>
</dbReference>
<gene>
    <name evidence="4" type="ORF">HERILL_LOCUS9170</name>
</gene>
<dbReference type="PANTHER" id="PTHR12654:SF0">
    <property type="entry name" value="NON-LYSOSOMAL GLUCOSYLCERAMIDASE"/>
    <property type="match status" value="1"/>
</dbReference>
<dbReference type="InterPro" id="IPR012341">
    <property type="entry name" value="6hp_glycosidase-like_sf"/>
</dbReference>
<keyword evidence="5" id="KW-1185">Reference proteome</keyword>
<dbReference type="InterPro" id="IPR008928">
    <property type="entry name" value="6-hairpin_glycosidase_sf"/>
</dbReference>
<dbReference type="EC" id="3.2.1.45" evidence="1"/>
<evidence type="ECO:0000313" key="4">
    <source>
        <dbReference type="EMBL" id="CAD7086392.1"/>
    </source>
</evidence>
<dbReference type="EMBL" id="LR899011">
    <property type="protein sequence ID" value="CAD7086392.1"/>
    <property type="molecule type" value="Genomic_DNA"/>
</dbReference>
<dbReference type="PANTHER" id="PTHR12654">
    <property type="entry name" value="BILE ACID BETA-GLUCOSIDASE-RELATED"/>
    <property type="match status" value="1"/>
</dbReference>
<name>A0A7R8YUN9_HERIL</name>
<sequence>MDNESATYDLKKEITGVPKYGVKMKFNHTFPEKRNQHLRPSIKQSLPFIPMFCRYMQYYWKVNREGRRILMDYYYAEQGKQIYGVPIGGIGSGTIGRGFAGEFCRFQMKPGVYEYNTVYANQFIVTIKDEKDNTIFQSLLSSYRKKSNRLSSRPKGTLSNWESNLDASKCHYTGLYPRAWSEIDLSEYGIKLIGRQISPVIPHDYKDSPLPCAVFVWSVENVCEAERKVSITFTFKNGTGTKKQDYEGAPTTDMFAEGQAKGVSIKQTITGLECTYCLACRLLPEINITRCVKFDPAGNGEKIWSDLKETGRLSDKCVDDNPKTKDVATALCAQVAIKPNATYDLEFVLAWDMPTVEFPMRMKKYSRYYTKYFGADGAAGPKICDHALKSYFNWEKLIDAWQKPVLEDSALPDWYKSAIFNELYFISDGGTLWLNIDSNLEKKLDFDDPRLAYGRFAYLEGHEYRMYNTYDVHFYASHALAHLWPNLQVSLQYDFKDSIAAEIEDNRKHLYDGKCTPRKIKNSVPHDLGDPEEEPFVLLNAYPIHDVSEWRDLNMKFVLQVYRDYFVLNELQQAQAENASKFSSIEFIDKDSLYEMYLQDNRNKPSNELQNKKSASMYINESNGKVYLMDAITYLKAMYPACKVVIDKSMEWDKDGDGLIENCKLPDQTFDSWVMEGPSAYCSGLWLAALQCISAIATILDQPNDCIHYQEVLEKGKQSLQEKLWNGTYYRFDTSKDNKDTIMADQLSGHWYLKACGFDYDIFPKENVRSALKTIYNNNVLGFCGGQLGAVNGFIPNPDPEKPGHIDTTTIQSEEMWTGVTYALAATMLQEGMIEQAFQTAGGLYNTLSERIGMNFETPEALYAEKKFRSVGYMRPLSIWAMQAAWERRKLIRD</sequence>
<dbReference type="OMA" id="HDLGAPN"/>
<protein>
    <recommendedName>
        <fullName evidence="1">Non-lysosomal glucosylceramidase</fullName>
        <shortName evidence="1">NLGase</shortName>
        <ecNumber evidence="1">3.2.1.45</ecNumber>
    </recommendedName>
</protein>
<dbReference type="GO" id="GO:0005975">
    <property type="term" value="P:carbohydrate metabolic process"/>
    <property type="evidence" value="ECO:0007669"/>
    <property type="project" value="InterPro"/>
</dbReference>
<evidence type="ECO:0000256" key="1">
    <source>
        <dbReference type="PIRNR" id="PIRNR028944"/>
    </source>
</evidence>